<protein>
    <submittedName>
        <fullName evidence="3">DUF2384 domain-containing protein</fullName>
    </submittedName>
</protein>
<dbReference type="Proteomes" id="UP000460298">
    <property type="component" value="Unassembled WGS sequence"/>
</dbReference>
<feature type="domain" description="Antitoxin Xre/MbcA/ParS-like toxin-binding" evidence="1">
    <location>
        <begin position="91"/>
        <end position="140"/>
    </location>
</feature>
<gene>
    <name evidence="3" type="ORF">F9K24_10930</name>
</gene>
<dbReference type="InterPro" id="IPR046847">
    <property type="entry name" value="Xre-like_HTH"/>
</dbReference>
<proteinExistence type="predicted"/>
<dbReference type="NCBIfam" id="TIGR02293">
    <property type="entry name" value="TAS_TIGR02293"/>
    <property type="match status" value="1"/>
</dbReference>
<evidence type="ECO:0000313" key="3">
    <source>
        <dbReference type="EMBL" id="KAB2932433.1"/>
    </source>
</evidence>
<evidence type="ECO:0000259" key="1">
    <source>
        <dbReference type="Pfam" id="PF09722"/>
    </source>
</evidence>
<dbReference type="Pfam" id="PF09722">
    <property type="entry name" value="Xre_MbcA_ParS_C"/>
    <property type="match status" value="1"/>
</dbReference>
<sequence length="143" mass="16050">MSTATAEKLLGGQRALGHKIQTDRDRYEVSQNGLPKKVLVHFASNVDLSMRFMAYLLNINERTIQRKKDFDLLDGTTSEQLLAIAEVYARAADVLGSLESCQKWLKTENRALGNEKPIVMLKSRFGAQMILDLLGRMEHGIVS</sequence>
<name>A0A833H1D4_9LEPT</name>
<feature type="domain" description="Antitoxin Xre-like helix-turn-helix" evidence="2">
    <location>
        <begin position="26"/>
        <end position="85"/>
    </location>
</feature>
<dbReference type="InterPro" id="IPR024467">
    <property type="entry name" value="Xre/MbcA/ParS-like_toxin-bd"/>
</dbReference>
<reference evidence="3 4" key="1">
    <citation type="submission" date="2019-10" db="EMBL/GenBank/DDBJ databases">
        <title>Extracellular Electron Transfer in a Candidatus Methanoperedens spp. Enrichment Culture.</title>
        <authorList>
            <person name="Berger S."/>
            <person name="Rangel Shaw D."/>
            <person name="Berben T."/>
            <person name="In 'T Zandt M."/>
            <person name="Frank J."/>
            <person name="Reimann J."/>
            <person name="Jetten M.S.M."/>
            <person name="Welte C.U."/>
        </authorList>
    </citation>
    <scope>NUCLEOTIDE SEQUENCE [LARGE SCALE GENOMIC DNA]</scope>
    <source>
        <strain evidence="3">SB12</strain>
    </source>
</reference>
<evidence type="ECO:0000259" key="2">
    <source>
        <dbReference type="Pfam" id="PF20432"/>
    </source>
</evidence>
<dbReference type="AlphaFoldDB" id="A0A833H1D4"/>
<organism evidence="3 4">
    <name type="scientific">Leptonema illini</name>
    <dbReference type="NCBI Taxonomy" id="183"/>
    <lineage>
        <taxon>Bacteria</taxon>
        <taxon>Pseudomonadati</taxon>
        <taxon>Spirochaetota</taxon>
        <taxon>Spirochaetia</taxon>
        <taxon>Leptospirales</taxon>
        <taxon>Leptospiraceae</taxon>
        <taxon>Leptonema</taxon>
    </lineage>
</organism>
<dbReference type="GO" id="GO:0003677">
    <property type="term" value="F:DNA binding"/>
    <property type="evidence" value="ECO:0007669"/>
    <property type="project" value="InterPro"/>
</dbReference>
<comment type="caution">
    <text evidence="3">The sequence shown here is derived from an EMBL/GenBank/DDBJ whole genome shotgun (WGS) entry which is preliminary data.</text>
</comment>
<accession>A0A833H1D4</accession>
<dbReference type="InterPro" id="IPR011979">
    <property type="entry name" value="Antitox_Xre"/>
</dbReference>
<dbReference type="EMBL" id="WBUI01000009">
    <property type="protein sequence ID" value="KAB2932433.1"/>
    <property type="molecule type" value="Genomic_DNA"/>
</dbReference>
<evidence type="ECO:0000313" key="4">
    <source>
        <dbReference type="Proteomes" id="UP000460298"/>
    </source>
</evidence>
<dbReference type="Pfam" id="PF20432">
    <property type="entry name" value="Xre-like-HTH"/>
    <property type="match status" value="1"/>
</dbReference>